<feature type="transmembrane region" description="Helical" evidence="1">
    <location>
        <begin position="68"/>
        <end position="92"/>
    </location>
</feature>
<evidence type="ECO:0000256" key="1">
    <source>
        <dbReference type="SAM" id="Phobius"/>
    </source>
</evidence>
<accession>A0A1S2LQE7</accession>
<dbReference type="Proteomes" id="UP000179524">
    <property type="component" value="Unassembled WGS sequence"/>
</dbReference>
<proteinExistence type="predicted"/>
<feature type="transmembrane region" description="Helical" evidence="1">
    <location>
        <begin position="7"/>
        <end position="23"/>
    </location>
</feature>
<dbReference type="OrthoDB" id="2971450at2"/>
<gene>
    <name evidence="2" type="ORF">BKP37_07095</name>
</gene>
<keyword evidence="1" id="KW-0472">Membrane</keyword>
<protein>
    <submittedName>
        <fullName evidence="2">Uncharacterized protein</fullName>
    </submittedName>
</protein>
<dbReference type="RefSeq" id="WP_071308906.1">
    <property type="nucleotide sequence ID" value="NZ_MLQR01000016.1"/>
</dbReference>
<dbReference type="EMBL" id="MLQR01000016">
    <property type="protein sequence ID" value="OIJ14739.1"/>
    <property type="molecule type" value="Genomic_DNA"/>
</dbReference>
<feature type="transmembrane region" description="Helical" evidence="1">
    <location>
        <begin position="107"/>
        <end position="129"/>
    </location>
</feature>
<dbReference type="AlphaFoldDB" id="A0A1S2LQE7"/>
<comment type="caution">
    <text evidence="2">The sequence shown here is derived from an EMBL/GenBank/DDBJ whole genome shotgun (WGS) entry which is preliminary data.</text>
</comment>
<name>A0A1S2LQE7_9BACI</name>
<evidence type="ECO:0000313" key="3">
    <source>
        <dbReference type="Proteomes" id="UP000179524"/>
    </source>
</evidence>
<keyword evidence="1" id="KW-1133">Transmembrane helix</keyword>
<organism evidence="2 3">
    <name type="scientific">Anaerobacillus alkalilacustris</name>
    <dbReference type="NCBI Taxonomy" id="393763"/>
    <lineage>
        <taxon>Bacteria</taxon>
        <taxon>Bacillati</taxon>
        <taxon>Bacillota</taxon>
        <taxon>Bacilli</taxon>
        <taxon>Bacillales</taxon>
        <taxon>Bacillaceae</taxon>
        <taxon>Anaerobacillus</taxon>
    </lineage>
</organism>
<evidence type="ECO:0000313" key="2">
    <source>
        <dbReference type="EMBL" id="OIJ14739.1"/>
    </source>
</evidence>
<sequence>MNTRKAYRMLIVVLFFAFISLISRSIVYLILSVLIATIIIFLLGNAKKKDKVNNVIHTSLAPKDKGNLLVKILLVVMAVGFLLIAYGALYFIEAPYFLQIIPLPEQYLTVIAILAVGCFVIVGSLYYFIKELLNEEK</sequence>
<reference evidence="2 3" key="1">
    <citation type="submission" date="2016-10" db="EMBL/GenBank/DDBJ databases">
        <title>Draft genome sequences of four alkaliphilic bacteria belonging to the Anaerobacillus genus.</title>
        <authorList>
            <person name="Bassil N.M."/>
            <person name="Lloyd J.R."/>
        </authorList>
    </citation>
    <scope>NUCLEOTIDE SEQUENCE [LARGE SCALE GENOMIC DNA]</scope>
    <source>
        <strain evidence="2 3">DSM 18345</strain>
    </source>
</reference>
<keyword evidence="1" id="KW-0812">Transmembrane</keyword>
<keyword evidence="3" id="KW-1185">Reference proteome</keyword>
<feature type="transmembrane region" description="Helical" evidence="1">
    <location>
        <begin position="29"/>
        <end position="47"/>
    </location>
</feature>